<evidence type="ECO:0000313" key="1">
    <source>
        <dbReference type="EMBL" id="RWR30404.1"/>
    </source>
</evidence>
<dbReference type="AlphaFoldDB" id="A0A443KC91"/>
<sequence length="118" mass="13419">MPDTSNPPLQAFGFSITVTPAGRRIWPPRFKRFVLEKMDAGELTLNQITQTCGVSRSYVYQWRMQAQGKPVTATEWRAKAQFAESIAQCRHWAEFDSTSAHELGFLCARQTRVSPNLI</sequence>
<reference evidence="1 2" key="2">
    <citation type="submission" date="2019-01" db="EMBL/GenBank/DDBJ databases">
        <authorList>
            <person name="Li Y."/>
        </authorList>
    </citation>
    <scope>NUCLEOTIDE SEQUENCE [LARGE SCALE GENOMIC DNA]</scope>
    <source>
        <strain evidence="1 2">D19-10-3-21</strain>
    </source>
</reference>
<protein>
    <recommendedName>
        <fullName evidence="3">Transposase</fullName>
    </recommendedName>
</protein>
<evidence type="ECO:0000313" key="2">
    <source>
        <dbReference type="Proteomes" id="UP000285295"/>
    </source>
</evidence>
<dbReference type="InterPro" id="IPR010921">
    <property type="entry name" value="Trp_repressor/repl_initiator"/>
</dbReference>
<dbReference type="SUPFAM" id="SSF48295">
    <property type="entry name" value="TrpR-like"/>
    <property type="match status" value="1"/>
</dbReference>
<accession>A0A443KC91</accession>
<dbReference type="EMBL" id="SAUX01000008">
    <property type="protein sequence ID" value="RWR30404.1"/>
    <property type="molecule type" value="Genomic_DNA"/>
</dbReference>
<dbReference type="Proteomes" id="UP000285295">
    <property type="component" value="Unassembled WGS sequence"/>
</dbReference>
<name>A0A443KC91_9RHOB</name>
<dbReference type="Gene3D" id="1.10.10.10">
    <property type="entry name" value="Winged helix-like DNA-binding domain superfamily/Winged helix DNA-binding domain"/>
    <property type="match status" value="1"/>
</dbReference>
<evidence type="ECO:0008006" key="3">
    <source>
        <dbReference type="Google" id="ProtNLM"/>
    </source>
</evidence>
<dbReference type="OrthoDB" id="7709536at2"/>
<organism evidence="1 2">
    <name type="scientific">Paenirhodobacter populi</name>
    <dbReference type="NCBI Taxonomy" id="2306993"/>
    <lineage>
        <taxon>Bacteria</taxon>
        <taxon>Pseudomonadati</taxon>
        <taxon>Pseudomonadota</taxon>
        <taxon>Alphaproteobacteria</taxon>
        <taxon>Rhodobacterales</taxon>
        <taxon>Rhodobacter group</taxon>
        <taxon>Paenirhodobacter</taxon>
    </lineage>
</organism>
<proteinExistence type="predicted"/>
<reference evidence="1 2" key="1">
    <citation type="submission" date="2019-01" db="EMBL/GenBank/DDBJ databases">
        <title>Sinorhodobacter populi sp. nov. isolated from the symptomatic bark tissue of Populus euramericana canker.</title>
        <authorList>
            <person name="Xu G."/>
        </authorList>
    </citation>
    <scope>NUCLEOTIDE SEQUENCE [LARGE SCALE GENOMIC DNA]</scope>
    <source>
        <strain evidence="1 2">D19-10-3-21</strain>
    </source>
</reference>
<dbReference type="GO" id="GO:0043565">
    <property type="term" value="F:sequence-specific DNA binding"/>
    <property type="evidence" value="ECO:0007669"/>
    <property type="project" value="InterPro"/>
</dbReference>
<dbReference type="RefSeq" id="WP_128237049.1">
    <property type="nucleotide sequence ID" value="NZ_SAUX01000008.1"/>
</dbReference>
<gene>
    <name evidence="1" type="ORF">D2T31_08280</name>
</gene>
<comment type="caution">
    <text evidence="1">The sequence shown here is derived from an EMBL/GenBank/DDBJ whole genome shotgun (WGS) entry which is preliminary data.</text>
</comment>
<dbReference type="InterPro" id="IPR036388">
    <property type="entry name" value="WH-like_DNA-bd_sf"/>
</dbReference>